<evidence type="ECO:0000313" key="3">
    <source>
        <dbReference type="Proteomes" id="UP000830116"/>
    </source>
</evidence>
<sequence>MTSAHSGAARGKPSLQFFVDENLLGLVKRLRMMGIDSSTLPGAADDAVLEVAIEENRIILTKDRKFFERIPAGRGYFVKADDAKDQLLEVLEQFPLQDYDEALSRCFQCNTPIQAIDKAQVKERVDAKTYSLYEQFYECPTCLRIYWEGSHFDKMVKEVEKVRRDLSK</sequence>
<accession>A0ABY4CD34</accession>
<organism evidence="2 3">
    <name type="scientific">Bdellovibrio reynosensis</name>
    <dbReference type="NCBI Taxonomy" id="2835041"/>
    <lineage>
        <taxon>Bacteria</taxon>
        <taxon>Pseudomonadati</taxon>
        <taxon>Bdellovibrionota</taxon>
        <taxon>Bdellovibrionia</taxon>
        <taxon>Bdellovibrionales</taxon>
        <taxon>Pseudobdellovibrionaceae</taxon>
        <taxon>Bdellovibrio</taxon>
    </lineage>
</organism>
<dbReference type="Proteomes" id="UP000830116">
    <property type="component" value="Chromosome"/>
</dbReference>
<proteinExistence type="predicted"/>
<keyword evidence="3" id="KW-1185">Reference proteome</keyword>
<dbReference type="InterPro" id="IPR002782">
    <property type="entry name" value="Mut7-C_RNAse_dom"/>
</dbReference>
<feature type="domain" description="Mut7-C RNAse" evidence="1">
    <location>
        <begin position="16"/>
        <end position="157"/>
    </location>
</feature>
<dbReference type="EMBL" id="CP093442">
    <property type="protein sequence ID" value="UOF02870.1"/>
    <property type="molecule type" value="Genomic_DNA"/>
</dbReference>
<name>A0ABY4CD34_9BACT</name>
<evidence type="ECO:0000259" key="1">
    <source>
        <dbReference type="Pfam" id="PF01927"/>
    </source>
</evidence>
<evidence type="ECO:0000313" key="2">
    <source>
        <dbReference type="EMBL" id="UOF02870.1"/>
    </source>
</evidence>
<dbReference type="PANTHER" id="PTHR39081">
    <property type="entry name" value="MUT7-C DOMAIN-CONTAINING PROTEIN"/>
    <property type="match status" value="1"/>
</dbReference>
<gene>
    <name evidence="2" type="ORF">MNR06_07875</name>
</gene>
<dbReference type="PANTHER" id="PTHR39081:SF1">
    <property type="entry name" value="MUT7-C RNASE DOMAIN-CONTAINING PROTEIN"/>
    <property type="match status" value="1"/>
</dbReference>
<protein>
    <submittedName>
        <fullName evidence="2">Mut7-C RNAse domain-containing protein</fullName>
    </submittedName>
</protein>
<dbReference type="RefSeq" id="WP_243540689.1">
    <property type="nucleotide sequence ID" value="NZ_CP093442.1"/>
</dbReference>
<dbReference type="Pfam" id="PF01927">
    <property type="entry name" value="Mut7-C"/>
    <property type="match status" value="1"/>
</dbReference>
<reference evidence="2" key="1">
    <citation type="submission" date="2022-03" db="EMBL/GenBank/DDBJ databases">
        <title>Genome Identification and Characterization of new species Bdellovibrio reynosense LBG001 sp. nov. from a Mexico soil sample.</title>
        <authorList>
            <person name="Camilli A."/>
            <person name="Ajao Y."/>
            <person name="Guo X."/>
        </authorList>
    </citation>
    <scope>NUCLEOTIDE SEQUENCE</scope>
    <source>
        <strain evidence="2">LBG001</strain>
    </source>
</reference>